<dbReference type="Gene3D" id="3.30.350.10">
    <property type="entry name" value="Subtilisin inhibitor-like"/>
    <property type="match status" value="1"/>
</dbReference>
<sequence length="143" mass="15274">MTHSTTVKAGRAGARGVLLAVASLLVLAAVPAHSAERETFPGNWLYLTLTTGNARSGDTRGTLLMCNPPLGHASAAEACAELAAVEGDIDRMTQKDTLCPMIYAPVSVKARGHWNGRPVEYRRTFDSACRMEAWTGVVFALDD</sequence>
<dbReference type="InterPro" id="IPR020054">
    <property type="entry name" value="Prot_inh_SSI_I16_CS"/>
</dbReference>
<organism evidence="11 12">
    <name type="scientific">Streptomyces cupreus</name>
    <dbReference type="NCBI Taxonomy" id="2759956"/>
    <lineage>
        <taxon>Bacteria</taxon>
        <taxon>Bacillati</taxon>
        <taxon>Actinomycetota</taxon>
        <taxon>Actinomycetes</taxon>
        <taxon>Kitasatosporales</taxon>
        <taxon>Streptomycetaceae</taxon>
        <taxon>Streptomyces</taxon>
    </lineage>
</organism>
<protein>
    <submittedName>
        <fullName evidence="11">Serine protease</fullName>
    </submittedName>
</protein>
<dbReference type="Proteomes" id="UP000584670">
    <property type="component" value="Unassembled WGS sequence"/>
</dbReference>
<evidence type="ECO:0000256" key="8">
    <source>
        <dbReference type="RuleBase" id="RU003471"/>
    </source>
</evidence>
<evidence type="ECO:0000256" key="7">
    <source>
        <dbReference type="ARBA" id="ARBA00023157"/>
    </source>
</evidence>
<evidence type="ECO:0000259" key="10">
    <source>
        <dbReference type="Pfam" id="PF00720"/>
    </source>
</evidence>
<evidence type="ECO:0000256" key="2">
    <source>
        <dbReference type="ARBA" id="ARBA00010472"/>
    </source>
</evidence>
<dbReference type="RefSeq" id="WP_186281972.1">
    <property type="nucleotide sequence ID" value="NZ_JACMSF010000008.1"/>
</dbReference>
<evidence type="ECO:0000313" key="11">
    <source>
        <dbReference type="EMBL" id="MBC2902064.1"/>
    </source>
</evidence>
<dbReference type="SUPFAM" id="SSF55399">
    <property type="entry name" value="Subtilisin inhibitor"/>
    <property type="match status" value="1"/>
</dbReference>
<reference evidence="11 12" key="1">
    <citation type="submission" date="2020-08" db="EMBL/GenBank/DDBJ databases">
        <title>Streptomyces sp. PSKA01 genome sequencing and assembly.</title>
        <authorList>
            <person name="Mandal S."/>
            <person name="Maiti P.K."/>
            <person name="Das P."/>
        </authorList>
    </citation>
    <scope>NUCLEOTIDE SEQUENCE [LARGE SCALE GENOMIC DNA]</scope>
    <source>
        <strain evidence="11 12">PSKA01</strain>
    </source>
</reference>
<name>A0A7X1M8C2_9ACTN</name>
<evidence type="ECO:0000256" key="9">
    <source>
        <dbReference type="SAM" id="SignalP"/>
    </source>
</evidence>
<dbReference type="InterPro" id="IPR023549">
    <property type="entry name" value="Subtilisin_inhibitor"/>
</dbReference>
<evidence type="ECO:0000256" key="3">
    <source>
        <dbReference type="ARBA" id="ARBA00011738"/>
    </source>
</evidence>
<accession>A0A7X1M8C2</accession>
<dbReference type="GO" id="GO:0006508">
    <property type="term" value="P:proteolysis"/>
    <property type="evidence" value="ECO:0007669"/>
    <property type="project" value="UniProtKB-KW"/>
</dbReference>
<dbReference type="GO" id="GO:0005576">
    <property type="term" value="C:extracellular region"/>
    <property type="evidence" value="ECO:0007669"/>
    <property type="project" value="UniProtKB-SubCell"/>
</dbReference>
<dbReference type="EMBL" id="JACMSF010000008">
    <property type="protein sequence ID" value="MBC2902064.1"/>
    <property type="molecule type" value="Genomic_DNA"/>
</dbReference>
<evidence type="ECO:0000256" key="6">
    <source>
        <dbReference type="ARBA" id="ARBA00022900"/>
    </source>
</evidence>
<evidence type="ECO:0000313" key="12">
    <source>
        <dbReference type="Proteomes" id="UP000584670"/>
    </source>
</evidence>
<comment type="similarity">
    <text evidence="2 8">Belongs to the protease inhibitor I16 (SSI) family.</text>
</comment>
<evidence type="ECO:0000256" key="1">
    <source>
        <dbReference type="ARBA" id="ARBA00004613"/>
    </source>
</evidence>
<dbReference type="Pfam" id="PF00720">
    <property type="entry name" value="SSI"/>
    <property type="match status" value="1"/>
</dbReference>
<gene>
    <name evidence="11" type="ORF">H4N64_10670</name>
</gene>
<dbReference type="PROSITE" id="PS00999">
    <property type="entry name" value="SSI"/>
    <property type="match status" value="1"/>
</dbReference>
<dbReference type="GO" id="GO:0008233">
    <property type="term" value="F:peptidase activity"/>
    <property type="evidence" value="ECO:0007669"/>
    <property type="project" value="UniProtKB-KW"/>
</dbReference>
<keyword evidence="6 8" id="KW-0722">Serine protease inhibitor</keyword>
<keyword evidence="11" id="KW-0378">Hydrolase</keyword>
<proteinExistence type="inferred from homology"/>
<keyword evidence="7" id="KW-1015">Disulfide bond</keyword>
<comment type="subcellular location">
    <subcellularLocation>
        <location evidence="1">Secreted</location>
    </subcellularLocation>
</comment>
<keyword evidence="11" id="KW-0645">Protease</keyword>
<dbReference type="AlphaFoldDB" id="A0A7X1M8C2"/>
<feature type="signal peptide" evidence="9">
    <location>
        <begin position="1"/>
        <end position="34"/>
    </location>
</feature>
<dbReference type="PRINTS" id="PR00294">
    <property type="entry name" value="SSBTLNINHBTR"/>
</dbReference>
<keyword evidence="4" id="KW-0964">Secreted</keyword>
<comment type="caution">
    <text evidence="11">The sequence shown here is derived from an EMBL/GenBank/DDBJ whole genome shotgun (WGS) entry which is preliminary data.</text>
</comment>
<keyword evidence="12" id="KW-1185">Reference proteome</keyword>
<feature type="domain" description="Subtilisin inhibitor" evidence="10">
    <location>
        <begin position="44"/>
        <end position="125"/>
    </location>
</feature>
<evidence type="ECO:0000256" key="4">
    <source>
        <dbReference type="ARBA" id="ARBA00022525"/>
    </source>
</evidence>
<keyword evidence="9" id="KW-0732">Signal</keyword>
<dbReference type="InterPro" id="IPR000691">
    <property type="entry name" value="Prot_inh_I16_SSI"/>
</dbReference>
<dbReference type="GO" id="GO:0004867">
    <property type="term" value="F:serine-type endopeptidase inhibitor activity"/>
    <property type="evidence" value="ECO:0007669"/>
    <property type="project" value="UniProtKB-KW"/>
</dbReference>
<evidence type="ECO:0000256" key="5">
    <source>
        <dbReference type="ARBA" id="ARBA00022690"/>
    </source>
</evidence>
<dbReference type="InterPro" id="IPR036819">
    <property type="entry name" value="Subtilisin_inhibitor-like_sf"/>
</dbReference>
<feature type="chain" id="PRO_5031089609" evidence="9">
    <location>
        <begin position="35"/>
        <end position="143"/>
    </location>
</feature>
<comment type="subunit">
    <text evidence="3">Homodimer.</text>
</comment>
<keyword evidence="5 8" id="KW-0646">Protease inhibitor</keyword>